<evidence type="ECO:0000313" key="1">
    <source>
        <dbReference type="EMBL" id="MFD2469076.1"/>
    </source>
</evidence>
<dbReference type="RefSeq" id="WP_378305176.1">
    <property type="nucleotide sequence ID" value="NZ_JBHUKS010000011.1"/>
</dbReference>
<accession>A0ABW5H797</accession>
<dbReference type="Proteomes" id="UP001597483">
    <property type="component" value="Unassembled WGS sequence"/>
</dbReference>
<reference evidence="2" key="1">
    <citation type="journal article" date="2019" name="Int. J. Syst. Evol. Microbiol.">
        <title>The Global Catalogue of Microorganisms (GCM) 10K type strain sequencing project: providing services to taxonomists for standard genome sequencing and annotation.</title>
        <authorList>
            <consortium name="The Broad Institute Genomics Platform"/>
            <consortium name="The Broad Institute Genome Sequencing Center for Infectious Disease"/>
            <person name="Wu L."/>
            <person name="Ma J."/>
        </authorList>
    </citation>
    <scope>NUCLEOTIDE SEQUENCE [LARGE SCALE GENOMIC DNA]</scope>
    <source>
        <strain evidence="2">CGMCC 4.7641</strain>
    </source>
</reference>
<gene>
    <name evidence="1" type="ORF">ACFSVL_16940</name>
</gene>
<sequence>MRRATEGGEMTTYGYRVAELFITRPRKQTPRIALTEPEAAGGLYQAVFKAANDALARGEKDEVRRHYTRISQVRADAWGILLTVKGGDYGEPREVIDVDADETLGNPRSIGQSDAVLSDFYSLLIIPPYGESGLLITEVKGRSHLQGATLRQLNYKLRDLGVFLRITSDAVDAQAWREFLADDAVGVTGVELVQSTPSPDRTRFTSENVRRSWLHLDLENGSQLKAKVVNALRAMIGQPDRRPRLVGLVGLRDFADEDFDEERIITVRDGKERKLDVRSSWPRFTYRIDTEERLTAAEFVDEVASTARDALTFLNVDVAANWRPVVDD</sequence>
<keyword evidence="2" id="KW-1185">Reference proteome</keyword>
<evidence type="ECO:0000313" key="2">
    <source>
        <dbReference type="Proteomes" id="UP001597483"/>
    </source>
</evidence>
<protein>
    <submittedName>
        <fullName evidence="1">Uncharacterized protein</fullName>
    </submittedName>
</protein>
<organism evidence="1 2">
    <name type="scientific">Amycolatopsis silviterrae</name>
    <dbReference type="NCBI Taxonomy" id="1656914"/>
    <lineage>
        <taxon>Bacteria</taxon>
        <taxon>Bacillati</taxon>
        <taxon>Actinomycetota</taxon>
        <taxon>Actinomycetes</taxon>
        <taxon>Pseudonocardiales</taxon>
        <taxon>Pseudonocardiaceae</taxon>
        <taxon>Amycolatopsis</taxon>
    </lineage>
</organism>
<dbReference type="EMBL" id="JBHUKS010000011">
    <property type="protein sequence ID" value="MFD2469076.1"/>
    <property type="molecule type" value="Genomic_DNA"/>
</dbReference>
<comment type="caution">
    <text evidence="1">The sequence shown here is derived from an EMBL/GenBank/DDBJ whole genome shotgun (WGS) entry which is preliminary data.</text>
</comment>
<name>A0ABW5H797_9PSEU</name>
<proteinExistence type="predicted"/>